<feature type="compositionally biased region" description="Low complexity" evidence="2">
    <location>
        <begin position="362"/>
        <end position="379"/>
    </location>
</feature>
<keyword evidence="4" id="KW-1185">Reference proteome</keyword>
<evidence type="ECO:0000256" key="1">
    <source>
        <dbReference type="PROSITE-ProRule" id="PRU00803"/>
    </source>
</evidence>
<feature type="non-terminal residue" evidence="3">
    <location>
        <position position="387"/>
    </location>
</feature>
<protein>
    <recommendedName>
        <fullName evidence="5">Subtilisin</fullName>
    </recommendedName>
</protein>
<dbReference type="InterPro" id="IPR013517">
    <property type="entry name" value="FG-GAP"/>
</dbReference>
<feature type="region of interest" description="Disordered" evidence="2">
    <location>
        <begin position="362"/>
        <end position="387"/>
    </location>
</feature>
<evidence type="ECO:0000313" key="4">
    <source>
        <dbReference type="Proteomes" id="UP001189429"/>
    </source>
</evidence>
<dbReference type="EMBL" id="CAUYUJ010020026">
    <property type="protein sequence ID" value="CAK0895348.1"/>
    <property type="molecule type" value="Genomic_DNA"/>
</dbReference>
<dbReference type="PANTHER" id="PTHR36220">
    <property type="entry name" value="UNNAMED PRODUCT"/>
    <property type="match status" value="1"/>
</dbReference>
<dbReference type="Proteomes" id="UP001189429">
    <property type="component" value="Unassembled WGS sequence"/>
</dbReference>
<dbReference type="PROSITE" id="PS51470">
    <property type="entry name" value="FG_GAP"/>
    <property type="match status" value="1"/>
</dbReference>
<dbReference type="Pfam" id="PF14312">
    <property type="entry name" value="FG-GAP_2"/>
    <property type="match status" value="5"/>
</dbReference>
<reference evidence="3" key="1">
    <citation type="submission" date="2023-10" db="EMBL/GenBank/DDBJ databases">
        <authorList>
            <person name="Chen Y."/>
            <person name="Shah S."/>
            <person name="Dougan E. K."/>
            <person name="Thang M."/>
            <person name="Chan C."/>
        </authorList>
    </citation>
    <scope>NUCLEOTIDE SEQUENCE [LARGE SCALE GENOMIC DNA]</scope>
</reference>
<accession>A0ABN9X7D4</accession>
<proteinExistence type="predicted"/>
<evidence type="ECO:0008006" key="5">
    <source>
        <dbReference type="Google" id="ProtNLM"/>
    </source>
</evidence>
<sequence length="387" mass="38724">ETQLLKLRAADGFTYERTGISVAVGSDGARAVVGTWDETWTRFACAFDGATGTQLLKLWAADGANGDGFGKSVAVGPDGALAVVGAWGDDGPGTWTGSAYVFDGTTGAQMLKLWAADGGPYDSFGSWVAVSSDGARVVVGAHYDDDAGRASSCAHVFDGAIGAQLLKLRAPDGAADDRLGFPAAVSSDGARAVAGASRNDDTGSACVFDGATGPHTGSACVFDGTTGAQLLKLWAADGASYHRFGWSVAMSSDGSLAVVGAHSGPLANDVAGPNFGSAYVFDGTTGAQLAKLLAADGAIGDEFGRSVAASSDGARAVVGAWSDDDAGLSSCSAHVLSLPRTTITSSTSTYTATMSTTRHMTSATPATTMPGTPAAATNAESIVSETM</sequence>
<gene>
    <name evidence="3" type="ORF">PCOR1329_LOCUS74121</name>
</gene>
<dbReference type="InterPro" id="IPR013519">
    <property type="entry name" value="Int_alpha_beta-p"/>
</dbReference>
<dbReference type="SUPFAM" id="SSF69322">
    <property type="entry name" value="Tricorn protease domain 2"/>
    <property type="match status" value="1"/>
</dbReference>
<evidence type="ECO:0000313" key="3">
    <source>
        <dbReference type="EMBL" id="CAK0895348.1"/>
    </source>
</evidence>
<evidence type="ECO:0000256" key="2">
    <source>
        <dbReference type="SAM" id="MobiDB-lite"/>
    </source>
</evidence>
<feature type="repeat" description="FG-GAP" evidence="1">
    <location>
        <begin position="55"/>
        <end position="111"/>
    </location>
</feature>
<comment type="caution">
    <text evidence="3">The sequence shown here is derived from an EMBL/GenBank/DDBJ whole genome shotgun (WGS) entry which is preliminary data.</text>
</comment>
<dbReference type="PANTHER" id="PTHR36220:SF1">
    <property type="entry name" value="GAMMA TUBULIN COMPLEX COMPONENT C-TERMINAL DOMAIN-CONTAINING PROTEIN"/>
    <property type="match status" value="1"/>
</dbReference>
<name>A0ABN9X7D4_9DINO</name>
<organism evidence="3 4">
    <name type="scientific">Prorocentrum cordatum</name>
    <dbReference type="NCBI Taxonomy" id="2364126"/>
    <lineage>
        <taxon>Eukaryota</taxon>
        <taxon>Sar</taxon>
        <taxon>Alveolata</taxon>
        <taxon>Dinophyceae</taxon>
        <taxon>Prorocentrales</taxon>
        <taxon>Prorocentraceae</taxon>
        <taxon>Prorocentrum</taxon>
    </lineage>
</organism>
<feature type="non-terminal residue" evidence="3">
    <location>
        <position position="1"/>
    </location>
</feature>